<dbReference type="Gene3D" id="3.40.190.10">
    <property type="entry name" value="Periplasmic binding protein-like II"/>
    <property type="match status" value="2"/>
</dbReference>
<evidence type="ECO:0008006" key="4">
    <source>
        <dbReference type="Google" id="ProtNLM"/>
    </source>
</evidence>
<feature type="chain" id="PRO_5009526837" description="Solute-binding protein family 3/N-terminal domain-containing protein" evidence="1">
    <location>
        <begin position="25"/>
        <end position="276"/>
    </location>
</feature>
<dbReference type="Pfam" id="PF12974">
    <property type="entry name" value="Phosphonate-bd"/>
    <property type="match status" value="1"/>
</dbReference>
<dbReference type="EMBL" id="MFSU01000028">
    <property type="protein sequence ID" value="OGI48424.1"/>
    <property type="molecule type" value="Genomic_DNA"/>
</dbReference>
<reference evidence="2 3" key="1">
    <citation type="journal article" date="2016" name="Nat. Commun.">
        <title>Thousands of microbial genomes shed light on interconnected biogeochemical processes in an aquifer system.</title>
        <authorList>
            <person name="Anantharaman K."/>
            <person name="Brown C.T."/>
            <person name="Hug L.A."/>
            <person name="Sharon I."/>
            <person name="Castelle C.J."/>
            <person name="Probst A.J."/>
            <person name="Thomas B.C."/>
            <person name="Singh A."/>
            <person name="Wilkins M.J."/>
            <person name="Karaoz U."/>
            <person name="Brodie E.L."/>
            <person name="Williams K.H."/>
            <person name="Hubbard S.S."/>
            <person name="Banfield J.F."/>
        </authorList>
    </citation>
    <scope>NUCLEOTIDE SEQUENCE [LARGE SCALE GENOMIC DNA]</scope>
</reference>
<protein>
    <recommendedName>
        <fullName evidence="4">Solute-binding protein family 3/N-terminal domain-containing protein</fullName>
    </recommendedName>
</protein>
<proteinExistence type="predicted"/>
<evidence type="ECO:0000313" key="2">
    <source>
        <dbReference type="EMBL" id="OGI48424.1"/>
    </source>
</evidence>
<dbReference type="STRING" id="1817760.A2151_04140"/>
<accession>A0A1F6TTI1</accession>
<evidence type="ECO:0000256" key="1">
    <source>
        <dbReference type="SAM" id="SignalP"/>
    </source>
</evidence>
<dbReference type="SUPFAM" id="SSF53850">
    <property type="entry name" value="Periplasmic binding protein-like II"/>
    <property type="match status" value="1"/>
</dbReference>
<name>A0A1F6TTI1_9PROT</name>
<feature type="signal peptide" evidence="1">
    <location>
        <begin position="1"/>
        <end position="24"/>
    </location>
</feature>
<comment type="caution">
    <text evidence="2">The sequence shown here is derived from an EMBL/GenBank/DDBJ whole genome shotgun (WGS) entry which is preliminary data.</text>
</comment>
<sequence length="276" mass="30501">MPHKDLLKGAAAVLALMVATSASADLVLSTQPRGPHSEVDKPFEELAAYLSQATGTTVTYKYIDTWLAYAIEMQKGRFDIVFDGPAFVSWRMLHRDHEVLVKVAGAPGRHVVAVRKENAKFKTIHDLAGHRICGRPTPNLSSLVMLNEFPNPSRQPLIVPAESYDDAFEKMMENRCAGAVVSESKFKKLNEKDVARAVIVTEPLPKQAISAGPNVTPEQKRKIHEALAAPDAEKYLGTFLKKYADGKPFEAADPAAYRDHHILLKNEWGFGEKASR</sequence>
<dbReference type="AlphaFoldDB" id="A0A1F6TTI1"/>
<dbReference type="Proteomes" id="UP000178885">
    <property type="component" value="Unassembled WGS sequence"/>
</dbReference>
<gene>
    <name evidence="2" type="ORF">A2151_04140</name>
</gene>
<keyword evidence="1" id="KW-0732">Signal</keyword>
<organism evidence="2 3">
    <name type="scientific">Candidatus Muproteobacteria bacterium RBG_16_65_34</name>
    <dbReference type="NCBI Taxonomy" id="1817760"/>
    <lineage>
        <taxon>Bacteria</taxon>
        <taxon>Pseudomonadati</taxon>
        <taxon>Pseudomonadota</taxon>
        <taxon>Candidatus Muproteobacteria</taxon>
    </lineage>
</organism>
<evidence type="ECO:0000313" key="3">
    <source>
        <dbReference type="Proteomes" id="UP000178885"/>
    </source>
</evidence>